<dbReference type="PANTHER" id="PTHR43792:SF1">
    <property type="entry name" value="N-ACETYLTRANSFERASE DOMAIN-CONTAINING PROTEIN"/>
    <property type="match status" value="1"/>
</dbReference>
<dbReference type="EMBL" id="SDKM01000045">
    <property type="protein sequence ID" value="RYP82578.1"/>
    <property type="molecule type" value="Genomic_DNA"/>
</dbReference>
<dbReference type="OrthoDB" id="3533156at2"/>
<evidence type="ECO:0000313" key="3">
    <source>
        <dbReference type="Proteomes" id="UP000295198"/>
    </source>
</evidence>
<name>A0A4Q4Z567_9ACTN</name>
<dbReference type="AlphaFoldDB" id="A0A4Q4Z567"/>
<dbReference type="InterPro" id="IPR016181">
    <property type="entry name" value="Acyl_CoA_acyltransferase"/>
</dbReference>
<dbReference type="Proteomes" id="UP000295198">
    <property type="component" value="Unassembled WGS sequence"/>
</dbReference>
<dbReference type="InterPro" id="IPR051531">
    <property type="entry name" value="N-acetyltransferase"/>
</dbReference>
<gene>
    <name evidence="2" type="ORF">EKO23_21415</name>
</gene>
<keyword evidence="2" id="KW-0808">Transferase</keyword>
<proteinExistence type="predicted"/>
<dbReference type="Pfam" id="PF13302">
    <property type="entry name" value="Acetyltransf_3"/>
    <property type="match status" value="1"/>
</dbReference>
<dbReference type="InterPro" id="IPR000182">
    <property type="entry name" value="GNAT_dom"/>
</dbReference>
<comment type="caution">
    <text evidence="2">The sequence shown here is derived from an EMBL/GenBank/DDBJ whole genome shotgun (WGS) entry which is preliminary data.</text>
</comment>
<evidence type="ECO:0000313" key="2">
    <source>
        <dbReference type="EMBL" id="RYP82578.1"/>
    </source>
</evidence>
<reference evidence="2 3" key="1">
    <citation type="submission" date="2019-01" db="EMBL/GenBank/DDBJ databases">
        <title>Nocardioides guangzhouensis sp. nov., an actinobacterium isolated from soil.</title>
        <authorList>
            <person name="Fu Y."/>
            <person name="Cai Y."/>
            <person name="Lin Z."/>
            <person name="Chen P."/>
        </authorList>
    </citation>
    <scope>NUCLEOTIDE SEQUENCE [LARGE SCALE GENOMIC DNA]</scope>
    <source>
        <strain evidence="2 3">130</strain>
    </source>
</reference>
<evidence type="ECO:0000259" key="1">
    <source>
        <dbReference type="PROSITE" id="PS51186"/>
    </source>
</evidence>
<accession>A0A4Q4Z567</accession>
<protein>
    <submittedName>
        <fullName evidence="2">N-acetyltransferase</fullName>
    </submittedName>
</protein>
<dbReference type="SUPFAM" id="SSF55729">
    <property type="entry name" value="Acyl-CoA N-acyltransferases (Nat)"/>
    <property type="match status" value="1"/>
</dbReference>
<sequence>MAALAPVAWPPPPIRTERLVLREPEARDRPVFIELLSSPDVHTYLGGPRPRDELERRLPETPEQWPGSFVVDLDGAMIGHVLLRRATEHSRPAAVGKADLGYLFLPPSWGSGYATEACAAALDWLDGALPGEPVVLTTQSANVGSMRLAAKLGFTEVERFHAWDAEQWLGLRTPQTQH</sequence>
<feature type="domain" description="N-acetyltransferase" evidence="1">
    <location>
        <begin position="19"/>
        <end position="174"/>
    </location>
</feature>
<organism evidence="2 3">
    <name type="scientific">Nocardioides guangzhouensis</name>
    <dbReference type="NCBI Taxonomy" id="2497878"/>
    <lineage>
        <taxon>Bacteria</taxon>
        <taxon>Bacillati</taxon>
        <taxon>Actinomycetota</taxon>
        <taxon>Actinomycetes</taxon>
        <taxon>Propionibacteriales</taxon>
        <taxon>Nocardioidaceae</taxon>
        <taxon>Nocardioides</taxon>
    </lineage>
</organism>
<dbReference type="PROSITE" id="PS51186">
    <property type="entry name" value="GNAT"/>
    <property type="match status" value="1"/>
</dbReference>
<dbReference type="PANTHER" id="PTHR43792">
    <property type="entry name" value="GNAT FAMILY, PUTATIVE (AFU_ORTHOLOGUE AFUA_3G00765)-RELATED-RELATED"/>
    <property type="match status" value="1"/>
</dbReference>
<dbReference type="Gene3D" id="3.40.630.30">
    <property type="match status" value="1"/>
</dbReference>
<dbReference type="GO" id="GO:0016747">
    <property type="term" value="F:acyltransferase activity, transferring groups other than amino-acyl groups"/>
    <property type="evidence" value="ECO:0007669"/>
    <property type="project" value="InterPro"/>
</dbReference>
<keyword evidence="3" id="KW-1185">Reference proteome</keyword>